<protein>
    <recommendedName>
        <fullName evidence="3">histidine kinase</fullName>
        <ecNumber evidence="3">2.7.13.3</ecNumber>
    </recommendedName>
</protein>
<evidence type="ECO:0000259" key="14">
    <source>
        <dbReference type="PROSITE" id="PS50885"/>
    </source>
</evidence>
<dbReference type="Gene3D" id="6.10.340.10">
    <property type="match status" value="1"/>
</dbReference>
<evidence type="ECO:0000313" key="15">
    <source>
        <dbReference type="EMBL" id="MBI3015791.1"/>
    </source>
</evidence>
<dbReference type="GO" id="GO:0005524">
    <property type="term" value="F:ATP binding"/>
    <property type="evidence" value="ECO:0007669"/>
    <property type="project" value="UniProtKB-KW"/>
</dbReference>
<evidence type="ECO:0000256" key="9">
    <source>
        <dbReference type="ARBA" id="ARBA00022840"/>
    </source>
</evidence>
<gene>
    <name evidence="15" type="ORF">HYY65_12220</name>
</gene>
<accession>A0A932M2D5</accession>
<dbReference type="Pfam" id="PF13185">
    <property type="entry name" value="GAF_2"/>
    <property type="match status" value="1"/>
</dbReference>
<evidence type="ECO:0000256" key="10">
    <source>
        <dbReference type="ARBA" id="ARBA00022989"/>
    </source>
</evidence>
<dbReference type="EC" id="2.7.13.3" evidence="3"/>
<evidence type="ECO:0000256" key="1">
    <source>
        <dbReference type="ARBA" id="ARBA00000085"/>
    </source>
</evidence>
<dbReference type="PROSITE" id="PS50885">
    <property type="entry name" value="HAMP"/>
    <property type="match status" value="1"/>
</dbReference>
<comment type="catalytic activity">
    <reaction evidence="1">
        <text>ATP + protein L-histidine = ADP + protein N-phospho-L-histidine.</text>
        <dbReference type="EC" id="2.7.13.3"/>
    </reaction>
</comment>
<evidence type="ECO:0000256" key="11">
    <source>
        <dbReference type="ARBA" id="ARBA00023012"/>
    </source>
</evidence>
<dbReference type="InterPro" id="IPR029016">
    <property type="entry name" value="GAF-like_dom_sf"/>
</dbReference>
<evidence type="ECO:0000256" key="8">
    <source>
        <dbReference type="ARBA" id="ARBA00022777"/>
    </source>
</evidence>
<dbReference type="InterPro" id="IPR036890">
    <property type="entry name" value="HATPase_C_sf"/>
</dbReference>
<dbReference type="SMART" id="SM00387">
    <property type="entry name" value="HATPase_c"/>
    <property type="match status" value="1"/>
</dbReference>
<evidence type="ECO:0000256" key="2">
    <source>
        <dbReference type="ARBA" id="ARBA00004141"/>
    </source>
</evidence>
<keyword evidence="4" id="KW-0597">Phosphoprotein</keyword>
<dbReference type="Gene3D" id="1.20.5.1930">
    <property type="match status" value="1"/>
</dbReference>
<dbReference type="PANTHER" id="PTHR24421:SF10">
    <property type="entry name" value="NITRATE_NITRITE SENSOR PROTEIN NARQ"/>
    <property type="match status" value="1"/>
</dbReference>
<keyword evidence="9" id="KW-0067">ATP-binding</keyword>
<evidence type="ECO:0000256" key="13">
    <source>
        <dbReference type="SAM" id="Phobius"/>
    </source>
</evidence>
<dbReference type="InterPro" id="IPR003018">
    <property type="entry name" value="GAF"/>
</dbReference>
<evidence type="ECO:0000313" key="16">
    <source>
        <dbReference type="Proteomes" id="UP000741360"/>
    </source>
</evidence>
<evidence type="ECO:0000256" key="7">
    <source>
        <dbReference type="ARBA" id="ARBA00022741"/>
    </source>
</evidence>
<sequence length="657" mass="70912">MLKGVSARIGIVLAGFFCLVVGSVFVTLRAIETQAKDALIINLAGRQRMLIEGMTGVALSPVFRGKGAAQATHSAEAFDSTLKALLHGGSVPYGGDARQAGTRVILPLTEDPEIRSRLLSIQALWQRFRSLLEEAMNAPPGSRAQADAAEGVSRISPGLLGQMDGVVRLFQNWSERKLGRLRQIQMALLGAGLLMLAGGFLLSHRMIVRPLQLLEGAARRIGRGNLAEGVPVSGPGEVGVLGETLDAMRVQLNASREALLLSHQNLEERVARRTQELAALHQVSNEITSRLQVEEVLNSVVEKARQLLRAEVAALCFCDESGSLMKVQAFSGPEGVITQRVVSVQKESGGVAPAVMSTGHAMACGDERCQEGCGAIDPEYQRSHLVAPLRIGGEMIGALCVGHRDPNMNWKDSVTLLDRLAASASIALENARLHRQAERLAALEERQRVAADVHDGLAQSLSALNHRLERTAELISRGEADNALLELEQAHRAMENSAGHVRELIADLRNGGGQSTLQDLLWKIRERFSREGGPAFQMSIEEDSAILLDPALAAGVERILWEALTNVRKHARTPEVQVSLKRESGRVQCTVSDRGSGFDPQAQREGGTLHFGLQIMQARAARIGAHLDVHSRPGEGTMVVLSWPEAREVSVAGEPSR</sequence>
<evidence type="ECO:0000256" key="3">
    <source>
        <dbReference type="ARBA" id="ARBA00012438"/>
    </source>
</evidence>
<dbReference type="Gene3D" id="3.30.565.10">
    <property type="entry name" value="Histidine kinase-like ATPase, C-terminal domain"/>
    <property type="match status" value="1"/>
</dbReference>
<feature type="domain" description="HAMP" evidence="14">
    <location>
        <begin position="205"/>
        <end position="257"/>
    </location>
</feature>
<dbReference type="AlphaFoldDB" id="A0A932M2D5"/>
<evidence type="ECO:0000256" key="12">
    <source>
        <dbReference type="ARBA" id="ARBA00023136"/>
    </source>
</evidence>
<dbReference type="EMBL" id="JACPSX010000235">
    <property type="protein sequence ID" value="MBI3015791.1"/>
    <property type="molecule type" value="Genomic_DNA"/>
</dbReference>
<dbReference type="Pfam" id="PF00672">
    <property type="entry name" value="HAMP"/>
    <property type="match status" value="1"/>
</dbReference>
<evidence type="ECO:0000256" key="6">
    <source>
        <dbReference type="ARBA" id="ARBA00022692"/>
    </source>
</evidence>
<dbReference type="SUPFAM" id="SSF55781">
    <property type="entry name" value="GAF domain-like"/>
    <property type="match status" value="1"/>
</dbReference>
<dbReference type="Proteomes" id="UP000741360">
    <property type="component" value="Unassembled WGS sequence"/>
</dbReference>
<dbReference type="SUPFAM" id="SSF55874">
    <property type="entry name" value="ATPase domain of HSP90 chaperone/DNA topoisomerase II/histidine kinase"/>
    <property type="match status" value="1"/>
</dbReference>
<dbReference type="GO" id="GO:0000155">
    <property type="term" value="F:phosphorelay sensor kinase activity"/>
    <property type="evidence" value="ECO:0007669"/>
    <property type="project" value="InterPro"/>
</dbReference>
<dbReference type="SUPFAM" id="SSF158472">
    <property type="entry name" value="HAMP domain-like"/>
    <property type="match status" value="1"/>
</dbReference>
<dbReference type="InterPro" id="IPR011712">
    <property type="entry name" value="Sig_transdc_His_kin_sub3_dim/P"/>
</dbReference>
<evidence type="ECO:0000256" key="4">
    <source>
        <dbReference type="ARBA" id="ARBA00022553"/>
    </source>
</evidence>
<feature type="transmembrane region" description="Helical" evidence="13">
    <location>
        <begin position="184"/>
        <end position="202"/>
    </location>
</feature>
<feature type="transmembrane region" description="Helical" evidence="13">
    <location>
        <begin position="6"/>
        <end position="28"/>
    </location>
</feature>
<comment type="subcellular location">
    <subcellularLocation>
        <location evidence="2">Membrane</location>
        <topology evidence="2">Multi-pass membrane protein</topology>
    </subcellularLocation>
</comment>
<dbReference type="CDD" id="cd16917">
    <property type="entry name" value="HATPase_UhpB-NarQ-NarX-like"/>
    <property type="match status" value="1"/>
</dbReference>
<keyword evidence="11" id="KW-0902">Two-component regulatory system</keyword>
<keyword evidence="7" id="KW-0547">Nucleotide-binding</keyword>
<comment type="caution">
    <text evidence="15">The sequence shown here is derived from an EMBL/GenBank/DDBJ whole genome shotgun (WGS) entry which is preliminary data.</text>
</comment>
<dbReference type="Pfam" id="PF07730">
    <property type="entry name" value="HisKA_3"/>
    <property type="match status" value="1"/>
</dbReference>
<keyword evidence="6 13" id="KW-0812">Transmembrane</keyword>
<dbReference type="InterPro" id="IPR029095">
    <property type="entry name" value="NarX-like_N"/>
</dbReference>
<keyword evidence="10 13" id="KW-1133">Transmembrane helix</keyword>
<dbReference type="SMART" id="SM00065">
    <property type="entry name" value="GAF"/>
    <property type="match status" value="1"/>
</dbReference>
<evidence type="ECO:0000256" key="5">
    <source>
        <dbReference type="ARBA" id="ARBA00022679"/>
    </source>
</evidence>
<dbReference type="CDD" id="cd06225">
    <property type="entry name" value="HAMP"/>
    <property type="match status" value="1"/>
</dbReference>
<organism evidence="15 16">
    <name type="scientific">Tectimicrobiota bacterium</name>
    <dbReference type="NCBI Taxonomy" id="2528274"/>
    <lineage>
        <taxon>Bacteria</taxon>
        <taxon>Pseudomonadati</taxon>
        <taxon>Nitrospinota/Tectimicrobiota group</taxon>
        <taxon>Candidatus Tectimicrobiota</taxon>
    </lineage>
</organism>
<dbReference type="GO" id="GO:0046983">
    <property type="term" value="F:protein dimerization activity"/>
    <property type="evidence" value="ECO:0007669"/>
    <property type="project" value="InterPro"/>
</dbReference>
<dbReference type="Pfam" id="PF13675">
    <property type="entry name" value="PilJ"/>
    <property type="match status" value="1"/>
</dbReference>
<dbReference type="GO" id="GO:0016020">
    <property type="term" value="C:membrane"/>
    <property type="evidence" value="ECO:0007669"/>
    <property type="project" value="UniProtKB-SubCell"/>
</dbReference>
<dbReference type="SMART" id="SM00304">
    <property type="entry name" value="HAMP"/>
    <property type="match status" value="1"/>
</dbReference>
<proteinExistence type="predicted"/>
<dbReference type="InterPro" id="IPR050482">
    <property type="entry name" value="Sensor_HK_TwoCompSys"/>
</dbReference>
<reference evidence="15" key="1">
    <citation type="submission" date="2020-07" db="EMBL/GenBank/DDBJ databases">
        <title>Huge and variable diversity of episymbiotic CPR bacteria and DPANN archaea in groundwater ecosystems.</title>
        <authorList>
            <person name="He C.Y."/>
            <person name="Keren R."/>
            <person name="Whittaker M."/>
            <person name="Farag I.F."/>
            <person name="Doudna J."/>
            <person name="Cate J.H.D."/>
            <person name="Banfield J.F."/>
        </authorList>
    </citation>
    <scope>NUCLEOTIDE SEQUENCE</scope>
    <source>
        <strain evidence="15">NC_groundwater_717_Ag_S-0.2um_59_8</strain>
    </source>
</reference>
<dbReference type="Pfam" id="PF02518">
    <property type="entry name" value="HATPase_c"/>
    <property type="match status" value="1"/>
</dbReference>
<keyword evidence="8" id="KW-0418">Kinase</keyword>
<dbReference type="Gene3D" id="3.30.450.40">
    <property type="match status" value="1"/>
</dbReference>
<dbReference type="InterPro" id="IPR003594">
    <property type="entry name" value="HATPase_dom"/>
</dbReference>
<dbReference type="PANTHER" id="PTHR24421">
    <property type="entry name" value="NITRATE/NITRITE SENSOR PROTEIN NARX-RELATED"/>
    <property type="match status" value="1"/>
</dbReference>
<dbReference type="InterPro" id="IPR003660">
    <property type="entry name" value="HAMP_dom"/>
</dbReference>
<name>A0A932M2D5_UNCTE</name>
<keyword evidence="12 13" id="KW-0472">Membrane</keyword>
<keyword evidence="5" id="KW-0808">Transferase</keyword>